<evidence type="ECO:0000256" key="5">
    <source>
        <dbReference type="ARBA" id="ARBA00022792"/>
    </source>
</evidence>
<keyword evidence="5" id="KW-0496">Mitochondrion</keyword>
<dbReference type="STRING" id="1858805.M5FR62"/>
<keyword evidence="2" id="KW-0813">Transport</keyword>
<sequence length="587" mass="64964">MSLLTFDHLLNLSMSFHDNRQMGEIMRILGLGASINSFCNIAIDWLLPLLLDLGVAVVYIPVVFGPDMILIFASVVGLYSAIYVVKNRWETAITRRFNKQWLVVSSIETDCLMNYETVKYFTGEEHQSARYREAVTKRQLDGRKLILTDELTNALHRTIVNLGIMLALLTIVRRIVIGEATPGMFVLFSTYLGSFTSRITSIGDAFWFMRTSLVDAEKLIDLLNEPVKVADRPGAEELVIRDGTIEFENVSFSYDDRKGMSAVRNISFTISKGKHVALVGESGSGKSTLMRLLFRFYNLKEGQGRILIDGKDIREVTQKSLRRHIGVVPQDAALFNETIEFNIGYGKFGASKEEVENAAKAAQMHEQIMSFSEQYQTEVGERGVKLSGGEKQRVAIARTLLMNPPIILLDEATSALDIRTERQIQQALNNLVKGRSSLTIAHRLSTIANADIILVLKDGQIIERGSHSELLRANGVFARMWTAHITVEEGIPSFDISCKAALEYFTMPVVPVYSIGGMLSADSDSLQSSVGKPKSCSTSDKADLQPSDSASCDVTPMVVSDTAVTTLHRRMDGMDSPAGSVKPQGKE</sequence>
<protein>
    <submittedName>
        <fullName evidence="14">p-loop containing nucleoside triphosphate hydrolase protein</fullName>
    </submittedName>
</protein>
<feature type="transmembrane region" description="Helical" evidence="11">
    <location>
        <begin position="59"/>
        <end position="85"/>
    </location>
</feature>
<dbReference type="AlphaFoldDB" id="M5FR62"/>
<dbReference type="InterPro" id="IPR027417">
    <property type="entry name" value="P-loop_NTPase"/>
</dbReference>
<dbReference type="HOGENOM" id="CLU_000604_84_3_1"/>
<dbReference type="InterPro" id="IPR039421">
    <property type="entry name" value="Type_1_exporter"/>
</dbReference>
<feature type="region of interest" description="Disordered" evidence="10">
    <location>
        <begin position="524"/>
        <end position="587"/>
    </location>
</feature>
<evidence type="ECO:0000256" key="9">
    <source>
        <dbReference type="ARBA" id="ARBA00024363"/>
    </source>
</evidence>
<dbReference type="InterPro" id="IPR036640">
    <property type="entry name" value="ABC1_TM_sf"/>
</dbReference>
<evidence type="ECO:0000256" key="7">
    <source>
        <dbReference type="ARBA" id="ARBA00022989"/>
    </source>
</evidence>
<dbReference type="RefSeq" id="XP_040624267.1">
    <property type="nucleotide sequence ID" value="XM_040776708.1"/>
</dbReference>
<dbReference type="PANTHER" id="PTHR24221">
    <property type="entry name" value="ATP-BINDING CASSETTE SUB-FAMILY B"/>
    <property type="match status" value="1"/>
</dbReference>
<dbReference type="InterPro" id="IPR003439">
    <property type="entry name" value="ABC_transporter-like_ATP-bd"/>
</dbReference>
<dbReference type="SUPFAM" id="SSF90123">
    <property type="entry name" value="ABC transporter transmembrane region"/>
    <property type="match status" value="1"/>
</dbReference>
<comment type="similarity">
    <text evidence="9">Belongs to the ABC transporter superfamily. ABCB family. Heavy Metal importer (TC 3.A.1.210) subfamily.</text>
</comment>
<dbReference type="GO" id="GO:0016020">
    <property type="term" value="C:membrane"/>
    <property type="evidence" value="ECO:0007669"/>
    <property type="project" value="UniProtKB-SubCell"/>
</dbReference>
<evidence type="ECO:0000256" key="3">
    <source>
        <dbReference type="ARBA" id="ARBA00022692"/>
    </source>
</evidence>
<keyword evidence="15" id="KW-1185">Reference proteome</keyword>
<keyword evidence="6" id="KW-0067">ATP-binding</keyword>
<evidence type="ECO:0000256" key="4">
    <source>
        <dbReference type="ARBA" id="ARBA00022741"/>
    </source>
</evidence>
<dbReference type="GO" id="GO:0140359">
    <property type="term" value="F:ABC-type transporter activity"/>
    <property type="evidence" value="ECO:0007669"/>
    <property type="project" value="InterPro"/>
</dbReference>
<dbReference type="PROSITE" id="PS00211">
    <property type="entry name" value="ABC_TRANSPORTER_1"/>
    <property type="match status" value="1"/>
</dbReference>
<dbReference type="InterPro" id="IPR017871">
    <property type="entry name" value="ABC_transporter-like_CS"/>
</dbReference>
<dbReference type="SMART" id="SM00382">
    <property type="entry name" value="AAA"/>
    <property type="match status" value="1"/>
</dbReference>
<dbReference type="Gene3D" id="1.20.1560.10">
    <property type="entry name" value="ABC transporter type 1, transmembrane domain"/>
    <property type="match status" value="1"/>
</dbReference>
<dbReference type="Pfam" id="PF00664">
    <property type="entry name" value="ABC_membrane"/>
    <property type="match status" value="1"/>
</dbReference>
<keyword evidence="14" id="KW-0378">Hydrolase</keyword>
<name>M5FR62_DACPD</name>
<dbReference type="Gene3D" id="3.40.50.300">
    <property type="entry name" value="P-loop containing nucleotide triphosphate hydrolases"/>
    <property type="match status" value="1"/>
</dbReference>
<evidence type="ECO:0000256" key="2">
    <source>
        <dbReference type="ARBA" id="ARBA00022448"/>
    </source>
</evidence>
<evidence type="ECO:0000256" key="1">
    <source>
        <dbReference type="ARBA" id="ARBA00004141"/>
    </source>
</evidence>
<feature type="compositionally biased region" description="Polar residues" evidence="10">
    <location>
        <begin position="524"/>
        <end position="539"/>
    </location>
</feature>
<feature type="domain" description="ABC transporter" evidence="12">
    <location>
        <begin position="245"/>
        <end position="483"/>
    </location>
</feature>
<dbReference type="PANTHER" id="PTHR24221:SF648">
    <property type="entry name" value="ABC-TYPE TRANSPORTER ATR1"/>
    <property type="match status" value="1"/>
</dbReference>
<dbReference type="Pfam" id="PF00005">
    <property type="entry name" value="ABC_tran"/>
    <property type="match status" value="1"/>
</dbReference>
<dbReference type="PROSITE" id="PS50893">
    <property type="entry name" value="ABC_TRANSPORTER_2"/>
    <property type="match status" value="1"/>
</dbReference>
<dbReference type="Proteomes" id="UP000030653">
    <property type="component" value="Unassembled WGS sequence"/>
</dbReference>
<dbReference type="InterPro" id="IPR011527">
    <property type="entry name" value="ABC1_TM_dom"/>
</dbReference>
<keyword evidence="5" id="KW-0999">Mitochondrion inner membrane</keyword>
<dbReference type="FunFam" id="3.40.50.300:FF:000186">
    <property type="entry name" value="ATP-binding cassette sub-family B member 7, mitochondrial"/>
    <property type="match status" value="1"/>
</dbReference>
<accession>M5FR62</accession>
<evidence type="ECO:0000256" key="8">
    <source>
        <dbReference type="ARBA" id="ARBA00023136"/>
    </source>
</evidence>
<dbReference type="PROSITE" id="PS50929">
    <property type="entry name" value="ABC_TM1F"/>
    <property type="match status" value="1"/>
</dbReference>
<keyword evidence="8 11" id="KW-0472">Membrane</keyword>
<dbReference type="OrthoDB" id="6500128at2759"/>
<comment type="subcellular location">
    <subcellularLocation>
        <location evidence="1">Membrane</location>
        <topology evidence="1">Multi-pass membrane protein</topology>
    </subcellularLocation>
</comment>
<dbReference type="GO" id="GO:0005524">
    <property type="term" value="F:ATP binding"/>
    <property type="evidence" value="ECO:0007669"/>
    <property type="project" value="UniProtKB-KW"/>
</dbReference>
<dbReference type="GO" id="GO:0016887">
    <property type="term" value="F:ATP hydrolysis activity"/>
    <property type="evidence" value="ECO:0007669"/>
    <property type="project" value="InterPro"/>
</dbReference>
<evidence type="ECO:0000313" key="14">
    <source>
        <dbReference type="EMBL" id="EJT97369.1"/>
    </source>
</evidence>
<evidence type="ECO:0000256" key="6">
    <source>
        <dbReference type="ARBA" id="ARBA00022840"/>
    </source>
</evidence>
<evidence type="ECO:0000256" key="10">
    <source>
        <dbReference type="SAM" id="MobiDB-lite"/>
    </source>
</evidence>
<evidence type="ECO:0000256" key="11">
    <source>
        <dbReference type="SAM" id="Phobius"/>
    </source>
</evidence>
<dbReference type="EMBL" id="JH795877">
    <property type="protein sequence ID" value="EJT97369.1"/>
    <property type="molecule type" value="Genomic_DNA"/>
</dbReference>
<gene>
    <name evidence="14" type="ORF">DACRYDRAFT_84927</name>
</gene>
<evidence type="ECO:0000259" key="12">
    <source>
        <dbReference type="PROSITE" id="PS50893"/>
    </source>
</evidence>
<organism evidence="14 15">
    <name type="scientific">Dacryopinax primogenitus (strain DJM 731)</name>
    <name type="common">Brown rot fungus</name>
    <dbReference type="NCBI Taxonomy" id="1858805"/>
    <lineage>
        <taxon>Eukaryota</taxon>
        <taxon>Fungi</taxon>
        <taxon>Dikarya</taxon>
        <taxon>Basidiomycota</taxon>
        <taxon>Agaricomycotina</taxon>
        <taxon>Dacrymycetes</taxon>
        <taxon>Dacrymycetales</taxon>
        <taxon>Dacrymycetaceae</taxon>
        <taxon>Dacryopinax</taxon>
    </lineage>
</organism>
<keyword evidence="4" id="KW-0547">Nucleotide-binding</keyword>
<dbReference type="GO" id="GO:0000041">
    <property type="term" value="P:transition metal ion transport"/>
    <property type="evidence" value="ECO:0007669"/>
    <property type="project" value="UniProtKB-ARBA"/>
</dbReference>
<feature type="transmembrane region" description="Helical" evidence="11">
    <location>
        <begin position="28"/>
        <end position="47"/>
    </location>
</feature>
<proteinExistence type="inferred from homology"/>
<dbReference type="GeneID" id="63691770"/>
<keyword evidence="3 11" id="KW-0812">Transmembrane</keyword>
<feature type="domain" description="ABC transmembrane type-1" evidence="13">
    <location>
        <begin position="1"/>
        <end position="206"/>
    </location>
</feature>
<dbReference type="SUPFAM" id="SSF52540">
    <property type="entry name" value="P-loop containing nucleoside triphosphate hydrolases"/>
    <property type="match status" value="1"/>
</dbReference>
<evidence type="ECO:0000259" key="13">
    <source>
        <dbReference type="PROSITE" id="PS50929"/>
    </source>
</evidence>
<dbReference type="InterPro" id="IPR003593">
    <property type="entry name" value="AAA+_ATPase"/>
</dbReference>
<reference evidence="14 15" key="1">
    <citation type="journal article" date="2012" name="Science">
        <title>The Paleozoic origin of enzymatic lignin decomposition reconstructed from 31 fungal genomes.</title>
        <authorList>
            <person name="Floudas D."/>
            <person name="Binder M."/>
            <person name="Riley R."/>
            <person name="Barry K."/>
            <person name="Blanchette R.A."/>
            <person name="Henrissat B."/>
            <person name="Martinez A.T."/>
            <person name="Otillar R."/>
            <person name="Spatafora J.W."/>
            <person name="Yadav J.S."/>
            <person name="Aerts A."/>
            <person name="Benoit I."/>
            <person name="Boyd A."/>
            <person name="Carlson A."/>
            <person name="Copeland A."/>
            <person name="Coutinho P.M."/>
            <person name="de Vries R.P."/>
            <person name="Ferreira P."/>
            <person name="Findley K."/>
            <person name="Foster B."/>
            <person name="Gaskell J."/>
            <person name="Glotzer D."/>
            <person name="Gorecki P."/>
            <person name="Heitman J."/>
            <person name="Hesse C."/>
            <person name="Hori C."/>
            <person name="Igarashi K."/>
            <person name="Jurgens J.A."/>
            <person name="Kallen N."/>
            <person name="Kersten P."/>
            <person name="Kohler A."/>
            <person name="Kuees U."/>
            <person name="Kumar T.K.A."/>
            <person name="Kuo A."/>
            <person name="LaButti K."/>
            <person name="Larrondo L.F."/>
            <person name="Lindquist E."/>
            <person name="Ling A."/>
            <person name="Lombard V."/>
            <person name="Lucas S."/>
            <person name="Lundell T."/>
            <person name="Martin R."/>
            <person name="McLaughlin D.J."/>
            <person name="Morgenstern I."/>
            <person name="Morin E."/>
            <person name="Murat C."/>
            <person name="Nagy L.G."/>
            <person name="Nolan M."/>
            <person name="Ohm R.A."/>
            <person name="Patyshakuliyeva A."/>
            <person name="Rokas A."/>
            <person name="Ruiz-Duenas F.J."/>
            <person name="Sabat G."/>
            <person name="Salamov A."/>
            <person name="Samejima M."/>
            <person name="Schmutz J."/>
            <person name="Slot J.C."/>
            <person name="St John F."/>
            <person name="Stenlid J."/>
            <person name="Sun H."/>
            <person name="Sun S."/>
            <person name="Syed K."/>
            <person name="Tsang A."/>
            <person name="Wiebenga A."/>
            <person name="Young D."/>
            <person name="Pisabarro A."/>
            <person name="Eastwood D.C."/>
            <person name="Martin F."/>
            <person name="Cullen D."/>
            <person name="Grigoriev I.V."/>
            <person name="Hibbett D.S."/>
        </authorList>
    </citation>
    <scope>NUCLEOTIDE SEQUENCE [LARGE SCALE GENOMIC DNA]</scope>
    <source>
        <strain evidence="14 15">DJM-731 SS1</strain>
    </source>
</reference>
<evidence type="ECO:0000313" key="15">
    <source>
        <dbReference type="Proteomes" id="UP000030653"/>
    </source>
</evidence>
<dbReference type="OMA" id="SHAMISK"/>
<keyword evidence="7 11" id="KW-1133">Transmembrane helix</keyword>